<dbReference type="Pfam" id="PF13456">
    <property type="entry name" value="RVT_3"/>
    <property type="match status" value="1"/>
</dbReference>
<dbReference type="PANTHER" id="PTHR48475:SF1">
    <property type="entry name" value="RNASE H TYPE-1 DOMAIN-CONTAINING PROTEIN"/>
    <property type="match status" value="1"/>
</dbReference>
<sequence>MNNQYPNWRLVFDGVSNLLKAGIGVVLMSPERKHYLATAMLRFPYTSNMAEYKACFFELKIALEMEIKDLIAFSDFDLLMHQMFKWNLESRHIPHTRNALADVLATLYSMIQYPDDCDIKEFIKIRSYPPGTDSVAKGSLRKMSYRFFLNEEILYKKISDLGFLRCIDEEETDYMKLWTTHE</sequence>
<evidence type="ECO:0000313" key="3">
    <source>
        <dbReference type="RefSeq" id="XP_027077020.1"/>
    </source>
</evidence>
<dbReference type="GO" id="GO:0004523">
    <property type="term" value="F:RNA-DNA hybrid ribonuclease activity"/>
    <property type="evidence" value="ECO:0007669"/>
    <property type="project" value="InterPro"/>
</dbReference>
<feature type="domain" description="RNase H type-1" evidence="1">
    <location>
        <begin position="12"/>
        <end position="83"/>
    </location>
</feature>
<dbReference type="GO" id="GO:0003676">
    <property type="term" value="F:nucleic acid binding"/>
    <property type="evidence" value="ECO:0007669"/>
    <property type="project" value="InterPro"/>
</dbReference>
<accession>A0A6P6TG66</accession>
<dbReference type="AlphaFoldDB" id="A0A6P6TG66"/>
<organism evidence="2 3">
    <name type="scientific">Coffea arabica</name>
    <name type="common">Arabian coffee</name>
    <dbReference type="NCBI Taxonomy" id="13443"/>
    <lineage>
        <taxon>Eukaryota</taxon>
        <taxon>Viridiplantae</taxon>
        <taxon>Streptophyta</taxon>
        <taxon>Embryophyta</taxon>
        <taxon>Tracheophyta</taxon>
        <taxon>Spermatophyta</taxon>
        <taxon>Magnoliopsida</taxon>
        <taxon>eudicotyledons</taxon>
        <taxon>Gunneridae</taxon>
        <taxon>Pentapetalae</taxon>
        <taxon>asterids</taxon>
        <taxon>lamiids</taxon>
        <taxon>Gentianales</taxon>
        <taxon>Rubiaceae</taxon>
        <taxon>Ixoroideae</taxon>
        <taxon>Gardenieae complex</taxon>
        <taxon>Bertiereae - Coffeeae clade</taxon>
        <taxon>Coffeeae</taxon>
        <taxon>Coffea</taxon>
    </lineage>
</organism>
<dbReference type="RefSeq" id="XP_027077020.1">
    <property type="nucleotide sequence ID" value="XM_027221219.1"/>
</dbReference>
<reference evidence="3" key="2">
    <citation type="submission" date="2025-08" db="UniProtKB">
        <authorList>
            <consortium name="RefSeq"/>
        </authorList>
    </citation>
    <scope>IDENTIFICATION</scope>
    <source>
        <tissue evidence="3">Leaves</tissue>
    </source>
</reference>
<name>A0A6P6TG66_COFAR</name>
<dbReference type="PANTHER" id="PTHR48475">
    <property type="entry name" value="RIBONUCLEASE H"/>
    <property type="match status" value="1"/>
</dbReference>
<keyword evidence="2" id="KW-1185">Reference proteome</keyword>
<dbReference type="SUPFAM" id="SSF53098">
    <property type="entry name" value="Ribonuclease H-like"/>
    <property type="match status" value="1"/>
</dbReference>
<dbReference type="Gene3D" id="3.30.420.10">
    <property type="entry name" value="Ribonuclease H-like superfamily/Ribonuclease H"/>
    <property type="match status" value="1"/>
</dbReference>
<protein>
    <recommendedName>
        <fullName evidence="1">RNase H type-1 domain-containing protein</fullName>
    </recommendedName>
</protein>
<dbReference type="Proteomes" id="UP001652660">
    <property type="component" value="Chromosome 7e"/>
</dbReference>
<evidence type="ECO:0000259" key="1">
    <source>
        <dbReference type="Pfam" id="PF13456"/>
    </source>
</evidence>
<gene>
    <name evidence="3" type="primary">LOC113700773</name>
</gene>
<dbReference type="InterPro" id="IPR012337">
    <property type="entry name" value="RNaseH-like_sf"/>
</dbReference>
<dbReference type="InterPro" id="IPR036397">
    <property type="entry name" value="RNaseH_sf"/>
</dbReference>
<dbReference type="OrthoDB" id="1432522at2759"/>
<reference evidence="2" key="1">
    <citation type="journal article" date="2025" name="Foods">
        <title>Unveiling the Microbial Signatures of Arabica Coffee Cherries: Insights into Ripeness Specific Diversity, Functional Traits, and Implications for Quality and Safety.</title>
        <authorList>
            <consortium name="RefSeq"/>
            <person name="Tenea G.N."/>
            <person name="Cifuentes V."/>
            <person name="Reyes P."/>
            <person name="Cevallos-Vallejos M."/>
        </authorList>
    </citation>
    <scope>NUCLEOTIDE SEQUENCE [LARGE SCALE GENOMIC DNA]</scope>
</reference>
<dbReference type="InterPro" id="IPR002156">
    <property type="entry name" value="RNaseH_domain"/>
</dbReference>
<evidence type="ECO:0000313" key="2">
    <source>
        <dbReference type="Proteomes" id="UP001652660"/>
    </source>
</evidence>
<proteinExistence type="predicted"/>
<dbReference type="GeneID" id="113700773"/>